<dbReference type="HOGENOM" id="CLU_2957484_0_0_5"/>
<dbReference type="KEGG" id="rga:RGR602_CH01177"/>
<dbReference type="Proteomes" id="UP000031368">
    <property type="component" value="Chromosome"/>
</dbReference>
<evidence type="ECO:0000256" key="1">
    <source>
        <dbReference type="SAM" id="MobiDB-lite"/>
    </source>
</evidence>
<gene>
    <name evidence="2" type="ORF">RGR602_CH01177</name>
</gene>
<dbReference type="AlphaFoldDB" id="A0A0B4X1C3"/>
<protein>
    <submittedName>
        <fullName evidence="2">Uncharacterized protein</fullName>
    </submittedName>
</protein>
<feature type="region of interest" description="Disordered" evidence="1">
    <location>
        <begin position="1"/>
        <end position="20"/>
    </location>
</feature>
<evidence type="ECO:0000313" key="2">
    <source>
        <dbReference type="EMBL" id="AJD40535.1"/>
    </source>
</evidence>
<name>A0A0B4X1C3_9HYPH</name>
<accession>A0A0B4X1C3</accession>
<organism evidence="2 3">
    <name type="scientific">Rhizobium gallicum bv. gallicum R602sp</name>
    <dbReference type="NCBI Taxonomy" id="1041138"/>
    <lineage>
        <taxon>Bacteria</taxon>
        <taxon>Pseudomonadati</taxon>
        <taxon>Pseudomonadota</taxon>
        <taxon>Alphaproteobacteria</taxon>
        <taxon>Hyphomicrobiales</taxon>
        <taxon>Rhizobiaceae</taxon>
        <taxon>Rhizobium/Agrobacterium group</taxon>
        <taxon>Rhizobium</taxon>
    </lineage>
</organism>
<keyword evidence="3" id="KW-1185">Reference proteome</keyword>
<reference evidence="2 3" key="1">
    <citation type="submission" date="2013-11" db="EMBL/GenBank/DDBJ databases">
        <title>Complete genome sequence of Rhizobium gallicum bv. gallicum R602.</title>
        <authorList>
            <person name="Bustos P."/>
            <person name="Santamaria R.I."/>
            <person name="Lozano L."/>
            <person name="Acosta J.L."/>
            <person name="Ormeno-Orrillo E."/>
            <person name="Rogel M.A."/>
            <person name="Romero D."/>
            <person name="Cevallos M.A."/>
            <person name="Martinez-Romero E."/>
            <person name="Gonzalez V."/>
        </authorList>
    </citation>
    <scope>NUCLEOTIDE SEQUENCE [LARGE SCALE GENOMIC DNA]</scope>
    <source>
        <strain evidence="2 3">R602</strain>
    </source>
</reference>
<proteinExistence type="predicted"/>
<evidence type="ECO:0000313" key="3">
    <source>
        <dbReference type="Proteomes" id="UP000031368"/>
    </source>
</evidence>
<dbReference type="EMBL" id="CP006877">
    <property type="protein sequence ID" value="AJD40535.1"/>
    <property type="molecule type" value="Genomic_DNA"/>
</dbReference>
<sequence length="59" mass="6373">MRGARRSGYHADAAGGHAENDDANGILILVPSALFLASRSKGAFVRQPRLSLERIEKKP</sequence>